<dbReference type="PRINTS" id="PR00506">
    <property type="entry name" value="D21N6MTFRASE"/>
</dbReference>
<sequence>MEKLPRLDTDNELKKRILPHCRLKEGEIWQDPEGLHRVGVGDAGNPDFLDRLFKGRRIGTMLNDPPYNIAVGRRPTAALSRKSADEYVEFTRRWLDASLSFLDKDAHFYLWLGADQNDGFQPLPEIMILLREYGDLRSRSFISMRNQRGYGTQQNWMSLRQELLYYVKGKPEFKVVYTDIPKILKGYYKTVGGRRQENLERSRSDCIRPGNIWVDMQQVFYRMEENVPGAYAQKPLASAERILTASPPPGNSVVADLFSHSGTTLLAAEKAQLPCCTMDIDPVYAELSIRRIERFRSTAKTGWQWENPFPEIDMESTERL</sequence>
<dbReference type="GO" id="GO:0009007">
    <property type="term" value="F:site-specific DNA-methyltransferase (adenine-specific) activity"/>
    <property type="evidence" value="ECO:0007669"/>
    <property type="project" value="UniProtKB-EC"/>
</dbReference>
<dbReference type="Pfam" id="PF01555">
    <property type="entry name" value="N6_N4_Mtase"/>
    <property type="match status" value="1"/>
</dbReference>
<dbReference type="RefSeq" id="WP_083051982.1">
    <property type="nucleotide sequence ID" value="NZ_MWQY01000017.1"/>
</dbReference>
<comment type="catalytic activity">
    <reaction evidence="5">
        <text>a 2'-deoxyadenosine in DNA + S-adenosyl-L-methionine = an N(6)-methyl-2'-deoxyadenosine in DNA + S-adenosyl-L-homocysteine + H(+)</text>
        <dbReference type="Rhea" id="RHEA:15197"/>
        <dbReference type="Rhea" id="RHEA-COMP:12418"/>
        <dbReference type="Rhea" id="RHEA-COMP:12419"/>
        <dbReference type="ChEBI" id="CHEBI:15378"/>
        <dbReference type="ChEBI" id="CHEBI:57856"/>
        <dbReference type="ChEBI" id="CHEBI:59789"/>
        <dbReference type="ChEBI" id="CHEBI:90615"/>
        <dbReference type="ChEBI" id="CHEBI:90616"/>
        <dbReference type="EC" id="2.1.1.72"/>
    </reaction>
</comment>
<dbReference type="InterPro" id="IPR029063">
    <property type="entry name" value="SAM-dependent_MTases_sf"/>
</dbReference>
<dbReference type="STRING" id="1963862.B4O97_14830"/>
<organism evidence="7 8">
    <name type="scientific">Marispirochaeta aestuarii</name>
    <dbReference type="NCBI Taxonomy" id="1963862"/>
    <lineage>
        <taxon>Bacteria</taxon>
        <taxon>Pseudomonadati</taxon>
        <taxon>Spirochaetota</taxon>
        <taxon>Spirochaetia</taxon>
        <taxon>Spirochaetales</taxon>
        <taxon>Spirochaetaceae</taxon>
        <taxon>Marispirochaeta</taxon>
    </lineage>
</organism>
<dbReference type="InterPro" id="IPR002941">
    <property type="entry name" value="DNA_methylase_N4/N6"/>
</dbReference>
<reference evidence="7 8" key="1">
    <citation type="submission" date="2017-03" db="EMBL/GenBank/DDBJ databases">
        <title>Draft Genome sequence of Marispirochaeta sp. strain JC444.</title>
        <authorList>
            <person name="Shivani Y."/>
            <person name="Subhash Y."/>
            <person name="Sasikala C."/>
            <person name="Ramana C."/>
        </authorList>
    </citation>
    <scope>NUCLEOTIDE SEQUENCE [LARGE SCALE GENOMIC DNA]</scope>
    <source>
        <strain evidence="7 8">JC444</strain>
    </source>
</reference>
<dbReference type="Proteomes" id="UP000192343">
    <property type="component" value="Unassembled WGS sequence"/>
</dbReference>
<dbReference type="GO" id="GO:0032259">
    <property type="term" value="P:methylation"/>
    <property type="evidence" value="ECO:0007669"/>
    <property type="project" value="UniProtKB-KW"/>
</dbReference>
<dbReference type="OrthoDB" id="9773571at2"/>
<dbReference type="AlphaFoldDB" id="A0A1Y1RWF6"/>
<evidence type="ECO:0000256" key="5">
    <source>
        <dbReference type="ARBA" id="ARBA00047942"/>
    </source>
</evidence>
<evidence type="ECO:0000313" key="7">
    <source>
        <dbReference type="EMBL" id="ORC33932.1"/>
    </source>
</evidence>
<dbReference type="InterPro" id="IPR002295">
    <property type="entry name" value="N4/N6-MTase_EcoPI_Mod-like"/>
</dbReference>
<name>A0A1Y1RWF6_9SPIO</name>
<dbReference type="GO" id="GO:0008170">
    <property type="term" value="F:N-methyltransferase activity"/>
    <property type="evidence" value="ECO:0007669"/>
    <property type="project" value="InterPro"/>
</dbReference>
<dbReference type="Gene3D" id="3.40.50.150">
    <property type="entry name" value="Vaccinia Virus protein VP39"/>
    <property type="match status" value="1"/>
</dbReference>
<keyword evidence="8" id="KW-1185">Reference proteome</keyword>
<proteinExistence type="predicted"/>
<dbReference type="EMBL" id="MWQY01000017">
    <property type="protein sequence ID" value="ORC33932.1"/>
    <property type="molecule type" value="Genomic_DNA"/>
</dbReference>
<keyword evidence="2 7" id="KW-0489">Methyltransferase</keyword>
<evidence type="ECO:0000256" key="4">
    <source>
        <dbReference type="ARBA" id="ARBA00022691"/>
    </source>
</evidence>
<evidence type="ECO:0000256" key="3">
    <source>
        <dbReference type="ARBA" id="ARBA00022679"/>
    </source>
</evidence>
<feature type="domain" description="DNA methylase N-4/N-6" evidence="6">
    <location>
        <begin position="62"/>
        <end position="288"/>
    </location>
</feature>
<dbReference type="EC" id="2.1.1.72" evidence="1"/>
<accession>A0A1Y1RWF6</accession>
<evidence type="ECO:0000313" key="8">
    <source>
        <dbReference type="Proteomes" id="UP000192343"/>
    </source>
</evidence>
<evidence type="ECO:0000259" key="6">
    <source>
        <dbReference type="Pfam" id="PF01555"/>
    </source>
</evidence>
<dbReference type="SUPFAM" id="SSF53335">
    <property type="entry name" value="S-adenosyl-L-methionine-dependent methyltransferases"/>
    <property type="match status" value="1"/>
</dbReference>
<protein>
    <recommendedName>
        <fullName evidence="1">site-specific DNA-methyltransferase (adenine-specific)</fullName>
        <ecNumber evidence="1">2.1.1.72</ecNumber>
    </recommendedName>
</protein>
<evidence type="ECO:0000256" key="2">
    <source>
        <dbReference type="ARBA" id="ARBA00022603"/>
    </source>
</evidence>
<gene>
    <name evidence="7" type="ORF">B4O97_14830</name>
</gene>
<comment type="caution">
    <text evidence="7">The sequence shown here is derived from an EMBL/GenBank/DDBJ whole genome shotgun (WGS) entry which is preliminary data.</text>
</comment>
<keyword evidence="4" id="KW-0949">S-adenosyl-L-methionine</keyword>
<evidence type="ECO:0000256" key="1">
    <source>
        <dbReference type="ARBA" id="ARBA00011900"/>
    </source>
</evidence>
<keyword evidence="3 7" id="KW-0808">Transferase</keyword>
<dbReference type="GO" id="GO:0003677">
    <property type="term" value="F:DNA binding"/>
    <property type="evidence" value="ECO:0007669"/>
    <property type="project" value="InterPro"/>
</dbReference>